<dbReference type="PaxDb" id="44689-DDB0216591"/>
<sequence>METKRLVKLSLILLLIATIGILFVLILIPNSPVNEIMLNFMEWIEQIPKLWGSVLLTLIYTISLVFCFPGTPLNFAAGYIFGPWLGSISTVVGCDLGAVLAFFIGRNLTKEWTESRMQTHPKYGQISSAVSKNGLLIIFLLRLSPIIPFGMCNYLFSATNIPFSKYWISTTLGLLPFTILYTYLGSLMKDLKDIFADADKDAAEVKSSSSQIAYVTFGVIFSILIFVAVTVITKRTLEKAMQEQSRSEKLDLEKGLELPLIGDNSDDAETNTNNGNNNNNSNNNSNNNNKNNKKNSNKQDIENDFSDKAIFKRSPTDMDLSVDDDNSNSKDLILTINDDVQFQHDYENDDEYYGNDKTFLIKTNTYSSNNKNNNNNNNLNSQGKPIKSTITYVVPANCSILQDKYQLSNHMIHLILLNSIGSVSRLDKNNDENREENNNKSLPGGELSLQYSKGEPWDYSIFTTIPRG</sequence>
<comment type="caution">
    <text evidence="9">The sequence shown here is derived from an EMBL/GenBank/DDBJ whole genome shotgun (WGS) entry which is preliminary data.</text>
</comment>
<accession>Q55F97</accession>
<dbReference type="FunCoup" id="Q55F97">
    <property type="interactions" value="39"/>
</dbReference>
<dbReference type="InParanoid" id="Q55F97"/>
<feature type="transmembrane region" description="Helical" evidence="7">
    <location>
        <begin position="12"/>
        <end position="30"/>
    </location>
</feature>
<dbReference type="dictyBase" id="DDB_G0268586"/>
<evidence type="ECO:0000259" key="8">
    <source>
        <dbReference type="Pfam" id="PF09335"/>
    </source>
</evidence>
<dbReference type="VEuPathDB" id="AmoebaDB:DDB_G0268586"/>
<evidence type="ECO:0000256" key="5">
    <source>
        <dbReference type="ARBA" id="ARBA00023136"/>
    </source>
</evidence>
<comment type="subcellular location">
    <subcellularLocation>
        <location evidence="1">Cell membrane</location>
        <topology evidence="1">Multi-pass membrane protein</topology>
    </subcellularLocation>
</comment>
<dbReference type="EMBL" id="AAFI02000003">
    <property type="protein sequence ID" value="EAL73746.1"/>
    <property type="molecule type" value="Genomic_DNA"/>
</dbReference>
<dbReference type="eggNOG" id="KOG3140">
    <property type="taxonomic scope" value="Eukaryota"/>
</dbReference>
<dbReference type="GO" id="GO:0005886">
    <property type="term" value="C:plasma membrane"/>
    <property type="evidence" value="ECO:0007669"/>
    <property type="project" value="UniProtKB-SubCell"/>
</dbReference>
<dbReference type="PANTHER" id="PTHR12677:SF59">
    <property type="entry name" value="GOLGI APPARATUS MEMBRANE PROTEIN TVP38-RELATED"/>
    <property type="match status" value="1"/>
</dbReference>
<dbReference type="AlphaFoldDB" id="Q55F97"/>
<evidence type="ECO:0000256" key="7">
    <source>
        <dbReference type="SAM" id="Phobius"/>
    </source>
</evidence>
<dbReference type="OMA" id="SKYWIST"/>
<dbReference type="GO" id="GO:0016020">
    <property type="term" value="C:membrane"/>
    <property type="evidence" value="ECO:0000318"/>
    <property type="project" value="GO_Central"/>
</dbReference>
<dbReference type="GeneID" id="8616451"/>
<name>Q55F97_DICDI</name>
<feature type="compositionally biased region" description="Basic and acidic residues" evidence="6">
    <location>
        <begin position="428"/>
        <end position="438"/>
    </location>
</feature>
<dbReference type="HOGENOM" id="CLU_584519_0_0_1"/>
<keyword evidence="2" id="KW-1003">Cell membrane</keyword>
<dbReference type="PhylomeDB" id="Q55F97"/>
<dbReference type="Proteomes" id="UP000002195">
    <property type="component" value="Unassembled WGS sequence"/>
</dbReference>
<evidence type="ECO:0000256" key="1">
    <source>
        <dbReference type="ARBA" id="ARBA00004651"/>
    </source>
</evidence>
<dbReference type="Pfam" id="PF09335">
    <property type="entry name" value="VTT_dom"/>
    <property type="match status" value="1"/>
</dbReference>
<proteinExistence type="predicted"/>
<feature type="transmembrane region" description="Helical" evidence="7">
    <location>
        <begin position="80"/>
        <end position="104"/>
    </location>
</feature>
<feature type="region of interest" description="Disordered" evidence="6">
    <location>
        <begin position="428"/>
        <end position="447"/>
    </location>
</feature>
<dbReference type="KEGG" id="ddi:DDB_G0268586"/>
<evidence type="ECO:0000256" key="6">
    <source>
        <dbReference type="SAM" id="MobiDB-lite"/>
    </source>
</evidence>
<feature type="transmembrane region" description="Helical" evidence="7">
    <location>
        <begin position="134"/>
        <end position="154"/>
    </location>
</feature>
<feature type="domain" description="VTT" evidence="8">
    <location>
        <begin position="68"/>
        <end position="186"/>
    </location>
</feature>
<keyword evidence="3 7" id="KW-0812">Transmembrane</keyword>
<feature type="transmembrane region" description="Helical" evidence="7">
    <location>
        <begin position="50"/>
        <end position="68"/>
    </location>
</feature>
<keyword evidence="5 7" id="KW-0472">Membrane</keyword>
<dbReference type="InterPro" id="IPR032816">
    <property type="entry name" value="VTT_dom"/>
</dbReference>
<feature type="compositionally biased region" description="Low complexity" evidence="6">
    <location>
        <begin position="271"/>
        <end position="290"/>
    </location>
</feature>
<protein>
    <recommendedName>
        <fullName evidence="8">VTT domain-containing protein</fullName>
    </recommendedName>
</protein>
<evidence type="ECO:0000256" key="4">
    <source>
        <dbReference type="ARBA" id="ARBA00022989"/>
    </source>
</evidence>
<dbReference type="PANTHER" id="PTHR12677">
    <property type="entry name" value="GOLGI APPARATUS MEMBRANE PROTEIN TVP38-RELATED"/>
    <property type="match status" value="1"/>
</dbReference>
<evidence type="ECO:0000256" key="2">
    <source>
        <dbReference type="ARBA" id="ARBA00022475"/>
    </source>
</evidence>
<organism evidence="9 10">
    <name type="scientific">Dictyostelium discoideum</name>
    <name type="common">Social amoeba</name>
    <dbReference type="NCBI Taxonomy" id="44689"/>
    <lineage>
        <taxon>Eukaryota</taxon>
        <taxon>Amoebozoa</taxon>
        <taxon>Evosea</taxon>
        <taxon>Eumycetozoa</taxon>
        <taxon>Dictyostelia</taxon>
        <taxon>Dictyosteliales</taxon>
        <taxon>Dictyosteliaceae</taxon>
        <taxon>Dictyostelium</taxon>
    </lineage>
</organism>
<gene>
    <name evidence="9" type="ORF">DDB_G0268586</name>
</gene>
<evidence type="ECO:0000313" key="9">
    <source>
        <dbReference type="EMBL" id="EAL73746.1"/>
    </source>
</evidence>
<keyword evidence="4 7" id="KW-1133">Transmembrane helix</keyword>
<evidence type="ECO:0000313" key="10">
    <source>
        <dbReference type="Proteomes" id="UP000002195"/>
    </source>
</evidence>
<feature type="transmembrane region" description="Helical" evidence="7">
    <location>
        <begin position="212"/>
        <end position="232"/>
    </location>
</feature>
<dbReference type="RefSeq" id="XP_647636.1">
    <property type="nucleotide sequence ID" value="XM_642544.1"/>
</dbReference>
<keyword evidence="10" id="KW-1185">Reference proteome</keyword>
<evidence type="ECO:0000256" key="3">
    <source>
        <dbReference type="ARBA" id="ARBA00022692"/>
    </source>
</evidence>
<feature type="transmembrane region" description="Helical" evidence="7">
    <location>
        <begin position="166"/>
        <end position="184"/>
    </location>
</feature>
<reference evidence="9 10" key="1">
    <citation type="journal article" date="2005" name="Nature">
        <title>The genome of the social amoeba Dictyostelium discoideum.</title>
        <authorList>
            <consortium name="The Dictyostelium discoideum Sequencing Consortium"/>
            <person name="Eichinger L."/>
            <person name="Pachebat J.A."/>
            <person name="Glockner G."/>
            <person name="Rajandream M.A."/>
            <person name="Sucgang R."/>
            <person name="Berriman M."/>
            <person name="Song J."/>
            <person name="Olsen R."/>
            <person name="Szafranski K."/>
            <person name="Xu Q."/>
            <person name="Tunggal B."/>
            <person name="Kummerfeld S."/>
            <person name="Madera M."/>
            <person name="Konfortov B.A."/>
            <person name="Rivero F."/>
            <person name="Bankier A.T."/>
            <person name="Lehmann R."/>
            <person name="Hamlin N."/>
            <person name="Davies R."/>
            <person name="Gaudet P."/>
            <person name="Fey P."/>
            <person name="Pilcher K."/>
            <person name="Chen G."/>
            <person name="Saunders D."/>
            <person name="Sodergren E."/>
            <person name="Davis P."/>
            <person name="Kerhornou A."/>
            <person name="Nie X."/>
            <person name="Hall N."/>
            <person name="Anjard C."/>
            <person name="Hemphill L."/>
            <person name="Bason N."/>
            <person name="Farbrother P."/>
            <person name="Desany B."/>
            <person name="Just E."/>
            <person name="Morio T."/>
            <person name="Rost R."/>
            <person name="Churcher C."/>
            <person name="Cooper J."/>
            <person name="Haydock S."/>
            <person name="van Driessche N."/>
            <person name="Cronin A."/>
            <person name="Goodhead I."/>
            <person name="Muzny D."/>
            <person name="Mourier T."/>
            <person name="Pain A."/>
            <person name="Lu M."/>
            <person name="Harper D."/>
            <person name="Lindsay R."/>
            <person name="Hauser H."/>
            <person name="James K."/>
            <person name="Quiles M."/>
            <person name="Madan Babu M."/>
            <person name="Saito T."/>
            <person name="Buchrieser C."/>
            <person name="Wardroper A."/>
            <person name="Felder M."/>
            <person name="Thangavelu M."/>
            <person name="Johnson D."/>
            <person name="Knights A."/>
            <person name="Loulseged H."/>
            <person name="Mungall K."/>
            <person name="Oliver K."/>
            <person name="Price C."/>
            <person name="Quail M.A."/>
            <person name="Urushihara H."/>
            <person name="Hernandez J."/>
            <person name="Rabbinowitsch E."/>
            <person name="Steffen D."/>
            <person name="Sanders M."/>
            <person name="Ma J."/>
            <person name="Kohara Y."/>
            <person name="Sharp S."/>
            <person name="Simmonds M."/>
            <person name="Spiegler S."/>
            <person name="Tivey A."/>
            <person name="Sugano S."/>
            <person name="White B."/>
            <person name="Walker D."/>
            <person name="Woodward J."/>
            <person name="Winckler T."/>
            <person name="Tanaka Y."/>
            <person name="Shaulsky G."/>
            <person name="Schleicher M."/>
            <person name="Weinstock G."/>
            <person name="Rosenthal A."/>
            <person name="Cox E.C."/>
            <person name="Chisholm R.L."/>
            <person name="Gibbs R."/>
            <person name="Loomis W.F."/>
            <person name="Platzer M."/>
            <person name="Kay R.R."/>
            <person name="Williams J."/>
            <person name="Dear P.H."/>
            <person name="Noegel A.A."/>
            <person name="Barrell B."/>
            <person name="Kuspa A."/>
        </authorList>
    </citation>
    <scope>NUCLEOTIDE SEQUENCE [LARGE SCALE GENOMIC DNA]</scope>
    <source>
        <strain evidence="9 10">AX4</strain>
    </source>
</reference>
<feature type="region of interest" description="Disordered" evidence="6">
    <location>
        <begin position="261"/>
        <end position="300"/>
    </location>
</feature>
<dbReference type="InterPro" id="IPR015414">
    <property type="entry name" value="TMEM64"/>
</dbReference>